<dbReference type="Proteomes" id="UP001501436">
    <property type="component" value="Unassembled WGS sequence"/>
</dbReference>
<comment type="caution">
    <text evidence="1">The sequence shown here is derived from an EMBL/GenBank/DDBJ whole genome shotgun (WGS) entry which is preliminary data.</text>
</comment>
<name>A0ABP9G112_9SPHI</name>
<protein>
    <recommendedName>
        <fullName evidence="3">Mobilization protein MobC</fullName>
    </recommendedName>
</protein>
<gene>
    <name evidence="1" type="ORF">GCM10023313_31310</name>
</gene>
<dbReference type="Pfam" id="PF21983">
    <property type="entry name" value="NikA-like"/>
    <property type="match status" value="1"/>
</dbReference>
<accession>A0ABP9G112</accession>
<evidence type="ECO:0008006" key="3">
    <source>
        <dbReference type="Google" id="ProtNLM"/>
    </source>
</evidence>
<organism evidence="1 2">
    <name type="scientific">Mucilaginibacter defluvii</name>
    <dbReference type="NCBI Taxonomy" id="1196019"/>
    <lineage>
        <taxon>Bacteria</taxon>
        <taxon>Pseudomonadati</taxon>
        <taxon>Bacteroidota</taxon>
        <taxon>Sphingobacteriia</taxon>
        <taxon>Sphingobacteriales</taxon>
        <taxon>Sphingobacteriaceae</taxon>
        <taxon>Mucilaginibacter</taxon>
    </lineage>
</organism>
<keyword evidence="2" id="KW-1185">Reference proteome</keyword>
<evidence type="ECO:0000313" key="1">
    <source>
        <dbReference type="EMBL" id="GAA4924639.1"/>
    </source>
</evidence>
<proteinExistence type="predicted"/>
<sequence>MARPTVHKDEKRIFRITIRLTAIERLQVQQAAKAAGLSNYLYVREKLLKGRAPEPKLARIDIDTYVELKKIGTNINQLARQTNSGRFPFGISSALRDLSEQLQLIIKILLN</sequence>
<dbReference type="InterPro" id="IPR053842">
    <property type="entry name" value="NikA-like"/>
</dbReference>
<reference evidence="2" key="1">
    <citation type="journal article" date="2019" name="Int. J. Syst. Evol. Microbiol.">
        <title>The Global Catalogue of Microorganisms (GCM) 10K type strain sequencing project: providing services to taxonomists for standard genome sequencing and annotation.</title>
        <authorList>
            <consortium name="The Broad Institute Genomics Platform"/>
            <consortium name="The Broad Institute Genome Sequencing Center for Infectious Disease"/>
            <person name="Wu L."/>
            <person name="Ma J."/>
        </authorList>
    </citation>
    <scope>NUCLEOTIDE SEQUENCE [LARGE SCALE GENOMIC DNA]</scope>
    <source>
        <strain evidence="2">JCM 18283</strain>
    </source>
</reference>
<dbReference type="EMBL" id="BAABJI010000002">
    <property type="protein sequence ID" value="GAA4924639.1"/>
    <property type="molecule type" value="Genomic_DNA"/>
</dbReference>
<evidence type="ECO:0000313" key="2">
    <source>
        <dbReference type="Proteomes" id="UP001501436"/>
    </source>
</evidence>
<dbReference type="RefSeq" id="WP_345332349.1">
    <property type="nucleotide sequence ID" value="NZ_BAABJI010000002.1"/>
</dbReference>